<dbReference type="InterPro" id="IPR036390">
    <property type="entry name" value="WH_DNA-bd_sf"/>
</dbReference>
<keyword evidence="3" id="KW-1185">Reference proteome</keyword>
<evidence type="ECO:0000313" key="3">
    <source>
        <dbReference type="Proteomes" id="UP000315133"/>
    </source>
</evidence>
<organism evidence="2 3">
    <name type="scientific">Ornithinimicrobium humiphilum</name>
    <dbReference type="NCBI Taxonomy" id="125288"/>
    <lineage>
        <taxon>Bacteria</taxon>
        <taxon>Bacillati</taxon>
        <taxon>Actinomycetota</taxon>
        <taxon>Actinomycetes</taxon>
        <taxon>Micrococcales</taxon>
        <taxon>Ornithinimicrobiaceae</taxon>
        <taxon>Ornithinimicrobium</taxon>
    </lineage>
</organism>
<dbReference type="OrthoDB" id="3399802at2"/>
<dbReference type="Gene3D" id="1.10.10.10">
    <property type="entry name" value="Winged helix-like DNA-binding domain superfamily/Winged helix DNA-binding domain"/>
    <property type="match status" value="1"/>
</dbReference>
<protein>
    <submittedName>
        <fullName evidence="2">Putative ArsR family transcriptional regulator</fullName>
    </submittedName>
</protein>
<dbReference type="Proteomes" id="UP000315133">
    <property type="component" value="Unassembled WGS sequence"/>
</dbReference>
<feature type="region of interest" description="Disordered" evidence="1">
    <location>
        <begin position="232"/>
        <end position="274"/>
    </location>
</feature>
<sequence length="274" mass="29436">MTNSVDGRASLLASAVRRRIVEHLAALPRLALEGQPTRSSGMTAAELGEVLGLHATTVRFHLDQLVAGGLVEAHFVRAGRVGRPSKRYFVAREEVPVESAPQVGPYQVLAGLLAGALDPAGETPTPEEAGRRWVRERLGVVPDVTGPRGEAAPAATTGEWLAAVGGVVDLLEEWGYFPDLEVDGRQGDAHLVLRDCPFLDLARVRPEVVCGVHRGLLRGALEMAGESGARVTLQPFTGPRTCQAHLRRDRDRPSDRPTNPTEPLPTGTDQETPR</sequence>
<dbReference type="InterPro" id="IPR036388">
    <property type="entry name" value="WH-like_DNA-bd_sf"/>
</dbReference>
<dbReference type="RefSeq" id="WP_141821082.1">
    <property type="nucleotide sequence ID" value="NZ_BAAAIL010000005.1"/>
</dbReference>
<dbReference type="SUPFAM" id="SSF46785">
    <property type="entry name" value="Winged helix' DNA-binding domain"/>
    <property type="match status" value="1"/>
</dbReference>
<feature type="compositionally biased region" description="Basic and acidic residues" evidence="1">
    <location>
        <begin position="246"/>
        <end position="255"/>
    </location>
</feature>
<reference evidence="2 3" key="1">
    <citation type="submission" date="2019-06" db="EMBL/GenBank/DDBJ databases">
        <title>Sequencing the genomes of 1000 actinobacteria strains.</title>
        <authorList>
            <person name="Klenk H.-P."/>
        </authorList>
    </citation>
    <scope>NUCLEOTIDE SEQUENCE [LARGE SCALE GENOMIC DNA]</scope>
    <source>
        <strain evidence="2 3">DSM 12362</strain>
    </source>
</reference>
<accession>A0A543K6P7</accession>
<name>A0A543K6P7_9MICO</name>
<dbReference type="AlphaFoldDB" id="A0A543K6P7"/>
<dbReference type="EMBL" id="VFPU01000003">
    <property type="protein sequence ID" value="TQM90740.1"/>
    <property type="molecule type" value="Genomic_DNA"/>
</dbReference>
<evidence type="ECO:0000256" key="1">
    <source>
        <dbReference type="SAM" id="MobiDB-lite"/>
    </source>
</evidence>
<dbReference type="CDD" id="cd00090">
    <property type="entry name" value="HTH_ARSR"/>
    <property type="match status" value="1"/>
</dbReference>
<evidence type="ECO:0000313" key="2">
    <source>
        <dbReference type="EMBL" id="TQM90740.1"/>
    </source>
</evidence>
<gene>
    <name evidence="2" type="ORF">FB476_3123</name>
</gene>
<dbReference type="InterPro" id="IPR011991">
    <property type="entry name" value="ArsR-like_HTH"/>
</dbReference>
<comment type="caution">
    <text evidence="2">The sequence shown here is derived from an EMBL/GenBank/DDBJ whole genome shotgun (WGS) entry which is preliminary data.</text>
</comment>
<proteinExistence type="predicted"/>
<dbReference type="Pfam" id="PF12840">
    <property type="entry name" value="HTH_20"/>
    <property type="match status" value="1"/>
</dbReference>